<feature type="domain" description="DUF4180" evidence="1">
    <location>
        <begin position="10"/>
        <end position="117"/>
    </location>
</feature>
<organism evidence="2 3">
    <name type="scientific">Pedobacter frigoris</name>
    <dbReference type="NCBI Taxonomy" id="2571272"/>
    <lineage>
        <taxon>Bacteria</taxon>
        <taxon>Pseudomonadati</taxon>
        <taxon>Bacteroidota</taxon>
        <taxon>Sphingobacteriia</taxon>
        <taxon>Sphingobacteriales</taxon>
        <taxon>Sphingobacteriaceae</taxon>
        <taxon>Pedobacter</taxon>
    </lineage>
</organism>
<dbReference type="RefSeq" id="WP_136834819.1">
    <property type="nucleotide sequence ID" value="NZ_SWBQ01000001.1"/>
</dbReference>
<dbReference type="Proteomes" id="UP000307244">
    <property type="component" value="Unassembled WGS sequence"/>
</dbReference>
<keyword evidence="3" id="KW-1185">Reference proteome</keyword>
<comment type="caution">
    <text evidence="2">The sequence shown here is derived from an EMBL/GenBank/DDBJ whole genome shotgun (WGS) entry which is preliminary data.</text>
</comment>
<dbReference type="AlphaFoldDB" id="A0A4U1CUF4"/>
<dbReference type="InterPro" id="IPR025438">
    <property type="entry name" value="DUF4180"/>
</dbReference>
<reference evidence="2 3" key="1">
    <citation type="submission" date="2019-04" db="EMBL/GenBank/DDBJ databases">
        <title>Pedobacter sp. RP-3-15 sp. nov., isolated from Arctic soil.</title>
        <authorList>
            <person name="Dahal R.H."/>
            <person name="Kim D.-U."/>
        </authorList>
    </citation>
    <scope>NUCLEOTIDE SEQUENCE [LARGE SCALE GENOMIC DNA]</scope>
    <source>
        <strain evidence="2 3">RP-3-15</strain>
    </source>
</reference>
<dbReference type="Pfam" id="PF13788">
    <property type="entry name" value="DUF4180"/>
    <property type="match status" value="1"/>
</dbReference>
<protein>
    <submittedName>
        <fullName evidence="2">DUF4180 domain-containing protein</fullName>
    </submittedName>
</protein>
<accession>A0A4U1CUF4</accession>
<sequence length="120" mass="13643">MDIKAHEIGNIKIAEVVSAEVIVKNAEEGLQLLVDVYYQDFDKIIIHEKNITPDFFNLKSGIAGEILQKVSNYRMQLFIIGEFSKYPGNSIKDFIYESNRGRQVNFLDSVASAIERLSKT</sequence>
<dbReference type="OrthoDB" id="8595425at2"/>
<proteinExistence type="predicted"/>
<evidence type="ECO:0000259" key="1">
    <source>
        <dbReference type="Pfam" id="PF13788"/>
    </source>
</evidence>
<gene>
    <name evidence="2" type="ORF">FA047_04760</name>
</gene>
<evidence type="ECO:0000313" key="3">
    <source>
        <dbReference type="Proteomes" id="UP000307244"/>
    </source>
</evidence>
<evidence type="ECO:0000313" key="2">
    <source>
        <dbReference type="EMBL" id="TKC09408.1"/>
    </source>
</evidence>
<name>A0A4U1CUF4_9SPHI</name>
<dbReference type="EMBL" id="SWBQ01000001">
    <property type="protein sequence ID" value="TKC09408.1"/>
    <property type="molecule type" value="Genomic_DNA"/>
</dbReference>